<organism evidence="1">
    <name type="scientific">Demequina capsici</name>
    <dbReference type="NCBI Taxonomy" id="3075620"/>
    <lineage>
        <taxon>Bacteria</taxon>
        <taxon>Bacillati</taxon>
        <taxon>Actinomycetota</taxon>
        <taxon>Actinomycetes</taxon>
        <taxon>Micrococcales</taxon>
        <taxon>Demequinaceae</taxon>
        <taxon>Demequina</taxon>
    </lineage>
</organism>
<gene>
    <name evidence="1" type="ORF">RN607_13435</name>
</gene>
<dbReference type="KEGG" id="dcp:RN607_13435"/>
<name>A0AA96FCF1_9MICO</name>
<accession>A0AA96FCF1</accession>
<protein>
    <submittedName>
        <fullName evidence="1">BNR repeat-containing protein</fullName>
    </submittedName>
</protein>
<evidence type="ECO:0000313" key="1">
    <source>
        <dbReference type="EMBL" id="WNM27188.1"/>
    </source>
</evidence>
<dbReference type="Pfam" id="PF15892">
    <property type="entry name" value="BNR_4"/>
    <property type="match status" value="1"/>
</dbReference>
<reference evidence="1" key="1">
    <citation type="submission" date="2023-09" db="EMBL/GenBank/DDBJ databases">
        <title>Demequina sp. a novel bacteria isolated from Capsicum annuum.</title>
        <authorList>
            <person name="Humaira Z."/>
            <person name="Lee J."/>
            <person name="Cho D."/>
        </authorList>
    </citation>
    <scope>NUCLEOTIDE SEQUENCE</scope>
    <source>
        <strain evidence="1">PMTSA13</strain>
    </source>
</reference>
<dbReference type="RefSeq" id="WP_313543127.1">
    <property type="nucleotide sequence ID" value="NZ_CP134880.1"/>
</dbReference>
<proteinExistence type="predicted"/>
<dbReference type="AlphaFoldDB" id="A0AA96FCF1"/>
<dbReference type="EMBL" id="CP134880">
    <property type="protein sequence ID" value="WNM27188.1"/>
    <property type="molecule type" value="Genomic_DNA"/>
</dbReference>
<dbReference type="Proteomes" id="UP001303408">
    <property type="component" value="Chromosome"/>
</dbReference>
<sequence>MAFDDAVVVEASALSDAWAGTSVNATSFRRNASVVGTYAGTEFEAVAYYDAAAQVVLARRDEGASGWTVSGTGLYGDPDDAHNVISLGVDGNGTLHLAWGVHNAQLRYATSAAGGRGAFVRGTILGDDESRVTYPQFYARSDGGLYLMYRDGVSGNGTVVLDRFDATTLTWSRIATSLISGDGERSPYWEAVVDSQDRLHVMWTWRDTPDVASNHDIMYAVAADDTGLTWTDSSGAEYDLPITADTAEVAVAVPQGSNLMNQTGLTVDADDRPYLATYWAEGGITQYRVVTRTAAPGGWTVLDTGIRNTTFEMAGAGTKALPLARPDIAVSGSGTDAVIHLLIRDDERDGAFSIATSVAGGEWHVRDVTAGSDLGWWEPTYDRDAWRRQGLLTVYVQRLIQTDGDSGAPARRSPAYLVTVDPAALT</sequence>